<evidence type="ECO:0000256" key="1">
    <source>
        <dbReference type="ARBA" id="ARBA00022649"/>
    </source>
</evidence>
<dbReference type="PANTHER" id="PTHR38813">
    <property type="match status" value="1"/>
</dbReference>
<dbReference type="Gene3D" id="3.30.2310.20">
    <property type="entry name" value="RelE-like"/>
    <property type="match status" value="1"/>
</dbReference>
<organism evidence="2">
    <name type="scientific">hydrothermal vent metagenome</name>
    <dbReference type="NCBI Taxonomy" id="652676"/>
    <lineage>
        <taxon>unclassified sequences</taxon>
        <taxon>metagenomes</taxon>
        <taxon>ecological metagenomes</taxon>
    </lineage>
</organism>
<name>A0A3B0SXT2_9ZZZZ</name>
<keyword evidence="1" id="KW-1277">Toxin-antitoxin system</keyword>
<dbReference type="PANTHER" id="PTHR38813:SF1">
    <property type="entry name" value="TOXIN RELE1-RELATED"/>
    <property type="match status" value="1"/>
</dbReference>
<proteinExistence type="predicted"/>
<protein>
    <recommendedName>
        <fullName evidence="3">RelE/StbE replicon stabilization toxin</fullName>
    </recommendedName>
</protein>
<dbReference type="SUPFAM" id="SSF143011">
    <property type="entry name" value="RelE-like"/>
    <property type="match status" value="1"/>
</dbReference>
<reference evidence="2" key="1">
    <citation type="submission" date="2018-06" db="EMBL/GenBank/DDBJ databases">
        <authorList>
            <person name="Zhirakovskaya E."/>
        </authorList>
    </citation>
    <scope>NUCLEOTIDE SEQUENCE</scope>
</reference>
<dbReference type="AlphaFoldDB" id="A0A3B0SXT2"/>
<evidence type="ECO:0000313" key="2">
    <source>
        <dbReference type="EMBL" id="VAW11261.1"/>
    </source>
</evidence>
<accession>A0A3B0SXT2</accession>
<evidence type="ECO:0008006" key="3">
    <source>
        <dbReference type="Google" id="ProtNLM"/>
    </source>
</evidence>
<dbReference type="EMBL" id="UOEL01000058">
    <property type="protein sequence ID" value="VAW11261.1"/>
    <property type="molecule type" value="Genomic_DNA"/>
</dbReference>
<dbReference type="Pfam" id="PF05016">
    <property type="entry name" value="ParE_toxin"/>
    <property type="match status" value="1"/>
</dbReference>
<dbReference type="InterPro" id="IPR052747">
    <property type="entry name" value="TA_system_RelE_toxin"/>
</dbReference>
<sequence>MKIVYLKSFLNDIKKLRDKDLKAKIKKLILSIEKAERLEDLSNAKKMKGYSIAYRIRIGNYRMGIYKETEIVEIARFLRRSDIYKVFSKKNDK</sequence>
<dbReference type="InterPro" id="IPR007712">
    <property type="entry name" value="RelE/ParE_toxin"/>
</dbReference>
<gene>
    <name evidence="2" type="ORF">MNBD_BACTEROID03-239</name>
</gene>
<dbReference type="InterPro" id="IPR035093">
    <property type="entry name" value="RelE/ParE_toxin_dom_sf"/>
</dbReference>